<dbReference type="GO" id="GO:0005886">
    <property type="term" value="C:plasma membrane"/>
    <property type="evidence" value="ECO:0007669"/>
    <property type="project" value="UniProtKB-SubCell"/>
</dbReference>
<evidence type="ECO:0000256" key="5">
    <source>
        <dbReference type="RuleBase" id="RU363032"/>
    </source>
</evidence>
<dbReference type="PANTHER" id="PTHR43759:SF1">
    <property type="entry name" value="GLUCOSE IMPORT SYSTEM PERMEASE PROTEIN GLCT"/>
    <property type="match status" value="1"/>
</dbReference>
<comment type="similarity">
    <text evidence="5">Belongs to the binding-protein-dependent transport system permease family.</text>
</comment>
<dbReference type="InterPro" id="IPR035906">
    <property type="entry name" value="MetI-like_sf"/>
</dbReference>
<feature type="transmembrane region" description="Helical" evidence="5">
    <location>
        <begin position="161"/>
        <end position="183"/>
    </location>
</feature>
<dbReference type="CDD" id="cd06261">
    <property type="entry name" value="TM_PBP2"/>
    <property type="match status" value="1"/>
</dbReference>
<feature type="transmembrane region" description="Helical" evidence="5">
    <location>
        <begin position="282"/>
        <end position="302"/>
    </location>
</feature>
<name>A0A839RPT9_9ACTN</name>
<keyword evidence="5" id="KW-0813">Transport</keyword>
<reference evidence="8 9" key="1">
    <citation type="submission" date="2020-08" db="EMBL/GenBank/DDBJ databases">
        <title>Sequencing the genomes of 1000 actinobacteria strains.</title>
        <authorList>
            <person name="Klenk H.-P."/>
        </authorList>
    </citation>
    <scope>NUCLEOTIDE SEQUENCE [LARGE SCALE GENOMIC DNA]</scope>
    <source>
        <strain evidence="8 9">DSM 45258</strain>
    </source>
</reference>
<dbReference type="InterPro" id="IPR052730">
    <property type="entry name" value="Sugar_ABC_transporter"/>
</dbReference>
<evidence type="ECO:0000313" key="8">
    <source>
        <dbReference type="EMBL" id="MBB3038124.1"/>
    </source>
</evidence>
<dbReference type="Gene3D" id="1.10.3720.10">
    <property type="entry name" value="MetI-like"/>
    <property type="match status" value="1"/>
</dbReference>
<proteinExistence type="inferred from homology"/>
<evidence type="ECO:0000256" key="2">
    <source>
        <dbReference type="ARBA" id="ARBA00022692"/>
    </source>
</evidence>
<evidence type="ECO:0000256" key="6">
    <source>
        <dbReference type="SAM" id="MobiDB-lite"/>
    </source>
</evidence>
<evidence type="ECO:0000256" key="4">
    <source>
        <dbReference type="ARBA" id="ARBA00023136"/>
    </source>
</evidence>
<evidence type="ECO:0000313" key="9">
    <source>
        <dbReference type="Proteomes" id="UP000567922"/>
    </source>
</evidence>
<evidence type="ECO:0000256" key="3">
    <source>
        <dbReference type="ARBA" id="ARBA00022989"/>
    </source>
</evidence>
<evidence type="ECO:0000259" key="7">
    <source>
        <dbReference type="PROSITE" id="PS50928"/>
    </source>
</evidence>
<protein>
    <submittedName>
        <fullName evidence="8">Multiple sugar transport system permease protein</fullName>
    </submittedName>
</protein>
<keyword evidence="3 5" id="KW-1133">Transmembrane helix</keyword>
<dbReference type="AlphaFoldDB" id="A0A839RPT9"/>
<keyword evidence="2 5" id="KW-0812">Transmembrane</keyword>
<dbReference type="EMBL" id="JACHWS010000002">
    <property type="protein sequence ID" value="MBB3038124.1"/>
    <property type="molecule type" value="Genomic_DNA"/>
</dbReference>
<comment type="caution">
    <text evidence="8">The sequence shown here is derived from an EMBL/GenBank/DDBJ whole genome shotgun (WGS) entry which is preliminary data.</text>
</comment>
<dbReference type="GO" id="GO:0055085">
    <property type="term" value="P:transmembrane transport"/>
    <property type="evidence" value="ECO:0007669"/>
    <property type="project" value="InterPro"/>
</dbReference>
<accession>A0A839RPT9</accession>
<keyword evidence="8" id="KW-0762">Sugar transport</keyword>
<dbReference type="PROSITE" id="PS50928">
    <property type="entry name" value="ABC_TM1"/>
    <property type="match status" value="1"/>
</dbReference>
<keyword evidence="4 5" id="KW-0472">Membrane</keyword>
<feature type="transmembrane region" description="Helical" evidence="5">
    <location>
        <begin position="314"/>
        <end position="334"/>
    </location>
</feature>
<feature type="domain" description="ABC transmembrane type-1" evidence="7">
    <location>
        <begin position="124"/>
        <end position="330"/>
    </location>
</feature>
<dbReference type="SUPFAM" id="SSF161098">
    <property type="entry name" value="MetI-like"/>
    <property type="match status" value="1"/>
</dbReference>
<dbReference type="Pfam" id="PF00528">
    <property type="entry name" value="BPD_transp_1"/>
    <property type="match status" value="1"/>
</dbReference>
<dbReference type="Proteomes" id="UP000567922">
    <property type="component" value="Unassembled WGS sequence"/>
</dbReference>
<feature type="region of interest" description="Disordered" evidence="6">
    <location>
        <begin position="1"/>
        <end position="36"/>
    </location>
</feature>
<sequence>MAESARAGGANASGPSLPPQQAGPSLPPQQAGPPRRKRDWRPVYLIAPSMVILAVVIMYPVLRAVYLSFQSDRGFDQDTGRFIDGGFAGLAHYTRWIFQQTTSSLGETISCPPGTLCSNFWESVGVTFFFAAVTVTVEVVLGFWMAIIMSRTFMGRSLLRASVLIPWAIPTAVTAKLWYFIFADQGIANRIMGRQVGWLTDDWAARFAVIISDVWKTTPFVALLILAGLQMIPQDVYEAAKVDGANAWQRFTQITLPLVKPALMVAILFRTLDVLRMYDLPAILHGVSGASPTTTVSILVVADIRQGNFNSASALSTLVFLMIFGVAFIMVKWLGANAIRTQDAERRGA</sequence>
<dbReference type="InterPro" id="IPR000515">
    <property type="entry name" value="MetI-like"/>
</dbReference>
<gene>
    <name evidence="8" type="ORF">FHU29_002573</name>
</gene>
<feature type="transmembrane region" description="Helical" evidence="5">
    <location>
        <begin position="43"/>
        <end position="62"/>
    </location>
</feature>
<evidence type="ECO:0000256" key="1">
    <source>
        <dbReference type="ARBA" id="ARBA00004141"/>
    </source>
</evidence>
<feature type="transmembrane region" description="Helical" evidence="5">
    <location>
        <begin position="128"/>
        <end position="149"/>
    </location>
</feature>
<feature type="transmembrane region" description="Helical" evidence="5">
    <location>
        <begin position="203"/>
        <end position="229"/>
    </location>
</feature>
<organism evidence="8 9">
    <name type="scientific">Hoyosella altamirensis</name>
    <dbReference type="NCBI Taxonomy" id="616997"/>
    <lineage>
        <taxon>Bacteria</taxon>
        <taxon>Bacillati</taxon>
        <taxon>Actinomycetota</taxon>
        <taxon>Actinomycetes</taxon>
        <taxon>Mycobacteriales</taxon>
        <taxon>Hoyosellaceae</taxon>
        <taxon>Hoyosella</taxon>
    </lineage>
</organism>
<dbReference type="PANTHER" id="PTHR43759">
    <property type="entry name" value="TREHALOSE TRANSPORT SYSTEM PERMEASE PROTEIN SUGA"/>
    <property type="match status" value="1"/>
</dbReference>
<comment type="subcellular location">
    <subcellularLocation>
        <location evidence="5">Cell membrane</location>
        <topology evidence="5">Multi-pass membrane protein</topology>
    </subcellularLocation>
    <subcellularLocation>
        <location evidence="1">Membrane</location>
        <topology evidence="1">Multi-pass membrane protein</topology>
    </subcellularLocation>
</comment>
<keyword evidence="9" id="KW-1185">Reference proteome</keyword>